<feature type="domain" description="Oxidoreductase molybdopterin-binding" evidence="1">
    <location>
        <begin position="60"/>
        <end position="204"/>
    </location>
</feature>
<dbReference type="CDD" id="cd02109">
    <property type="entry name" value="arch_bact_SO_family_Moco"/>
    <property type="match status" value="1"/>
</dbReference>
<sequence length="222" mass="25936">MADDDIGTTGKVRDKLIERKQDWAREGRLLTGTTADPARDRLPPGQRLVRDWPVLDLGQQPLVTEQKFRLDVDGAVENRLSLRLDEFMALPQAEGVSDMHCVTQWSRYDNHWKGVPARALLAIVQPRPEVGHVVFHAYDGYTTNIRLDQFDQPDVFLVHQWEGRPISREHGGPVRMLVPRLYLWKSAKWLRRIEFTIRDRPGFWETRGYHNNADPWMEERYG</sequence>
<dbReference type="PANTHER" id="PTHR43032">
    <property type="entry name" value="PROTEIN-METHIONINE-SULFOXIDE REDUCTASE"/>
    <property type="match status" value="1"/>
</dbReference>
<gene>
    <name evidence="2" type="ORF">CCS01_31055</name>
</gene>
<protein>
    <submittedName>
        <fullName evidence="2">Sulfite oxidase-like oxidoreductase</fullName>
    </submittedName>
</protein>
<proteinExistence type="predicted"/>
<dbReference type="RefSeq" id="WP_104523152.1">
    <property type="nucleotide sequence ID" value="NZ_NHRY01000274.1"/>
</dbReference>
<name>A0A2S6MUR4_RHOGL</name>
<evidence type="ECO:0000259" key="1">
    <source>
        <dbReference type="Pfam" id="PF00174"/>
    </source>
</evidence>
<evidence type="ECO:0000313" key="3">
    <source>
        <dbReference type="Proteomes" id="UP000239724"/>
    </source>
</evidence>
<accession>A0A2S6MUR4</accession>
<reference evidence="2 3" key="1">
    <citation type="journal article" date="2018" name="Arch. Microbiol.">
        <title>New insights into the metabolic potential of the phototrophic purple bacterium Rhodopila globiformis DSM 161(T) from its draft genome sequence and evidence for a vanadium-dependent nitrogenase.</title>
        <authorList>
            <person name="Imhoff J.F."/>
            <person name="Rahn T."/>
            <person name="Kunzel S."/>
            <person name="Neulinger S.C."/>
        </authorList>
    </citation>
    <scope>NUCLEOTIDE SEQUENCE [LARGE SCALE GENOMIC DNA]</scope>
    <source>
        <strain evidence="2 3">DSM 161</strain>
    </source>
</reference>
<dbReference type="EMBL" id="NHRY01000274">
    <property type="protein sequence ID" value="PPQ26103.1"/>
    <property type="molecule type" value="Genomic_DNA"/>
</dbReference>
<dbReference type="PANTHER" id="PTHR43032:SF4">
    <property type="entry name" value="OXIDOREDUCTASE MOLYBDOPTERIN-BINDING DOMAIN-CONTAINING PROTEIN"/>
    <property type="match status" value="1"/>
</dbReference>
<comment type="caution">
    <text evidence="2">The sequence shown here is derived from an EMBL/GenBank/DDBJ whole genome shotgun (WGS) entry which is preliminary data.</text>
</comment>
<dbReference type="InterPro" id="IPR036374">
    <property type="entry name" value="OxRdtase_Mopterin-bd_sf"/>
</dbReference>
<dbReference type="Gene3D" id="3.90.420.10">
    <property type="entry name" value="Oxidoreductase, molybdopterin-binding domain"/>
    <property type="match status" value="1"/>
</dbReference>
<dbReference type="OrthoDB" id="9778777at2"/>
<dbReference type="InterPro" id="IPR000572">
    <property type="entry name" value="OxRdtase_Mopterin-bd_dom"/>
</dbReference>
<dbReference type="SUPFAM" id="SSF56524">
    <property type="entry name" value="Oxidoreductase molybdopterin-binding domain"/>
    <property type="match status" value="1"/>
</dbReference>
<evidence type="ECO:0000313" key="2">
    <source>
        <dbReference type="EMBL" id="PPQ26103.1"/>
    </source>
</evidence>
<dbReference type="Pfam" id="PF00174">
    <property type="entry name" value="Oxidored_molyb"/>
    <property type="match status" value="1"/>
</dbReference>
<dbReference type="Proteomes" id="UP000239724">
    <property type="component" value="Unassembled WGS sequence"/>
</dbReference>
<dbReference type="AlphaFoldDB" id="A0A2S6MUR4"/>
<keyword evidence="3" id="KW-1185">Reference proteome</keyword>
<organism evidence="2 3">
    <name type="scientific">Rhodopila globiformis</name>
    <name type="common">Rhodopseudomonas globiformis</name>
    <dbReference type="NCBI Taxonomy" id="1071"/>
    <lineage>
        <taxon>Bacteria</taxon>
        <taxon>Pseudomonadati</taxon>
        <taxon>Pseudomonadota</taxon>
        <taxon>Alphaproteobacteria</taxon>
        <taxon>Acetobacterales</taxon>
        <taxon>Acetobacteraceae</taxon>
        <taxon>Rhodopila</taxon>
    </lineage>
</organism>